<dbReference type="AlphaFoldDB" id="A0A3P7N5D9"/>
<accession>A0A3P7N5D9</accession>
<dbReference type="Gene3D" id="2.60.40.10">
    <property type="entry name" value="Immunoglobulins"/>
    <property type="match status" value="1"/>
</dbReference>
<evidence type="ECO:0008006" key="3">
    <source>
        <dbReference type="Google" id="ProtNLM"/>
    </source>
</evidence>
<protein>
    <recommendedName>
        <fullName evidence="3">Fibronectin type-III domain-containing protein</fullName>
    </recommendedName>
</protein>
<proteinExistence type="predicted"/>
<dbReference type="InterPro" id="IPR013783">
    <property type="entry name" value="Ig-like_fold"/>
</dbReference>
<evidence type="ECO:0000313" key="1">
    <source>
        <dbReference type="EMBL" id="VDN37655.1"/>
    </source>
</evidence>
<dbReference type="SUPFAM" id="SSF49265">
    <property type="entry name" value="Fibronectin type III"/>
    <property type="match status" value="1"/>
</dbReference>
<organism evidence="1 2">
    <name type="scientific">Dibothriocephalus latus</name>
    <name type="common">Fish tapeworm</name>
    <name type="synonym">Diphyllobothrium latum</name>
    <dbReference type="NCBI Taxonomy" id="60516"/>
    <lineage>
        <taxon>Eukaryota</taxon>
        <taxon>Metazoa</taxon>
        <taxon>Spiralia</taxon>
        <taxon>Lophotrochozoa</taxon>
        <taxon>Platyhelminthes</taxon>
        <taxon>Cestoda</taxon>
        <taxon>Eucestoda</taxon>
        <taxon>Diphyllobothriidea</taxon>
        <taxon>Diphyllobothriidae</taxon>
        <taxon>Dibothriocephalus</taxon>
    </lineage>
</organism>
<dbReference type="OrthoDB" id="6287674at2759"/>
<gene>
    <name evidence="1" type="ORF">DILT_LOCUS17382</name>
</gene>
<dbReference type="Proteomes" id="UP000281553">
    <property type="component" value="Unassembled WGS sequence"/>
</dbReference>
<evidence type="ECO:0000313" key="2">
    <source>
        <dbReference type="Proteomes" id="UP000281553"/>
    </source>
</evidence>
<keyword evidence="2" id="KW-1185">Reference proteome</keyword>
<dbReference type="EMBL" id="UYRU01091392">
    <property type="protein sequence ID" value="VDN37655.1"/>
    <property type="molecule type" value="Genomic_DNA"/>
</dbReference>
<name>A0A3P7N5D9_DIBLA</name>
<dbReference type="InterPro" id="IPR003961">
    <property type="entry name" value="FN3_dom"/>
</dbReference>
<dbReference type="CDD" id="cd00063">
    <property type="entry name" value="FN3"/>
    <property type="match status" value="1"/>
</dbReference>
<dbReference type="InterPro" id="IPR036116">
    <property type="entry name" value="FN3_sf"/>
</dbReference>
<reference evidence="1 2" key="1">
    <citation type="submission" date="2018-11" db="EMBL/GenBank/DDBJ databases">
        <authorList>
            <consortium name="Pathogen Informatics"/>
        </authorList>
    </citation>
    <scope>NUCLEOTIDE SEQUENCE [LARGE SCALE GENOMIC DNA]</scope>
</reference>
<sequence>MGLDPLIYVLQIMRVQHGNSDSSDKAVTVYRGAQTSYLLSGLSSGADYIARVYAIRLCQVPVENSDLVMSSSSYAKYNNCVTSSEDVKKELNVSWSPQLLNFNGSMQEWRNP</sequence>